<sequence length="109" mass="11935">MVVTREPSNVVLSRMEADVPLESGDENRPPVEVKDAVVELRRRADLRLTGASVEPEGEQSLLDWTDICKGLEAVFDFNDCAGPGRPRYGCQLSNSHIPEVASVHGSRGF</sequence>
<keyword evidence="2" id="KW-1185">Reference proteome</keyword>
<organism evidence="1 2">
    <name type="scientific">Ancylostoma ceylanicum</name>
    <dbReference type="NCBI Taxonomy" id="53326"/>
    <lineage>
        <taxon>Eukaryota</taxon>
        <taxon>Metazoa</taxon>
        <taxon>Ecdysozoa</taxon>
        <taxon>Nematoda</taxon>
        <taxon>Chromadorea</taxon>
        <taxon>Rhabditida</taxon>
        <taxon>Rhabditina</taxon>
        <taxon>Rhabditomorpha</taxon>
        <taxon>Strongyloidea</taxon>
        <taxon>Ancylostomatidae</taxon>
        <taxon>Ancylostomatinae</taxon>
        <taxon>Ancylostoma</taxon>
    </lineage>
</organism>
<proteinExistence type="predicted"/>
<protein>
    <submittedName>
        <fullName evidence="1">Uncharacterized protein</fullName>
    </submittedName>
</protein>
<name>A0A016VUV4_9BILA</name>
<evidence type="ECO:0000313" key="2">
    <source>
        <dbReference type="Proteomes" id="UP000024635"/>
    </source>
</evidence>
<dbReference type="AlphaFoldDB" id="A0A016VUV4"/>
<dbReference type="OrthoDB" id="1741719at2759"/>
<gene>
    <name evidence="1" type="primary">Acey_s0004.g1937</name>
    <name evidence="1" type="ORF">Y032_0004g1937</name>
</gene>
<comment type="caution">
    <text evidence="1">The sequence shown here is derived from an EMBL/GenBank/DDBJ whole genome shotgun (WGS) entry which is preliminary data.</text>
</comment>
<reference evidence="2" key="1">
    <citation type="journal article" date="2015" name="Nat. Genet.">
        <title>The genome and transcriptome of the zoonotic hookworm Ancylostoma ceylanicum identify infection-specific gene families.</title>
        <authorList>
            <person name="Schwarz E.M."/>
            <person name="Hu Y."/>
            <person name="Antoshechkin I."/>
            <person name="Miller M.M."/>
            <person name="Sternberg P.W."/>
            <person name="Aroian R.V."/>
        </authorList>
    </citation>
    <scope>NUCLEOTIDE SEQUENCE</scope>
    <source>
        <strain evidence="2">HY135</strain>
    </source>
</reference>
<accession>A0A016VUV4</accession>
<dbReference type="Proteomes" id="UP000024635">
    <property type="component" value="Unassembled WGS sequence"/>
</dbReference>
<evidence type="ECO:0000313" key="1">
    <source>
        <dbReference type="EMBL" id="EYC31071.1"/>
    </source>
</evidence>
<dbReference type="EMBL" id="JARK01001340">
    <property type="protein sequence ID" value="EYC31071.1"/>
    <property type="molecule type" value="Genomic_DNA"/>
</dbReference>